<evidence type="ECO:0000313" key="2">
    <source>
        <dbReference type="Proteomes" id="UP000313359"/>
    </source>
</evidence>
<proteinExistence type="predicted"/>
<dbReference type="Proteomes" id="UP000313359">
    <property type="component" value="Unassembled WGS sequence"/>
</dbReference>
<accession>A0A5C2RTZ8</accession>
<evidence type="ECO:0000313" key="1">
    <source>
        <dbReference type="EMBL" id="RPD53656.1"/>
    </source>
</evidence>
<dbReference type="OrthoDB" id="2740299at2759"/>
<sequence>IAAKFPVHELGSASVAAHSNSTLASASGVHSDAADAIFPATLLLCPSFNCASCFSFDLSTLPIDQCLIDLSSSFESVAISQPSNEGLPFAVLVGPPGCASFAQIPLVNECFNVNGGPFTDFAI</sequence>
<organism evidence="1 2">
    <name type="scientific">Lentinus tigrinus ALCF2SS1-6</name>
    <dbReference type="NCBI Taxonomy" id="1328759"/>
    <lineage>
        <taxon>Eukaryota</taxon>
        <taxon>Fungi</taxon>
        <taxon>Dikarya</taxon>
        <taxon>Basidiomycota</taxon>
        <taxon>Agaricomycotina</taxon>
        <taxon>Agaricomycetes</taxon>
        <taxon>Polyporales</taxon>
        <taxon>Polyporaceae</taxon>
        <taxon>Lentinus</taxon>
    </lineage>
</organism>
<protein>
    <submittedName>
        <fullName evidence="1">Uncharacterized protein</fullName>
    </submittedName>
</protein>
<keyword evidence="2" id="KW-1185">Reference proteome</keyword>
<name>A0A5C2RTZ8_9APHY</name>
<feature type="non-terminal residue" evidence="1">
    <location>
        <position position="1"/>
    </location>
</feature>
<gene>
    <name evidence="1" type="ORF">L227DRAFT_481056</name>
</gene>
<feature type="non-terminal residue" evidence="1">
    <location>
        <position position="123"/>
    </location>
</feature>
<dbReference type="EMBL" id="ML122318">
    <property type="protein sequence ID" value="RPD53656.1"/>
    <property type="molecule type" value="Genomic_DNA"/>
</dbReference>
<dbReference type="AlphaFoldDB" id="A0A5C2RTZ8"/>
<reference evidence="1" key="1">
    <citation type="journal article" date="2018" name="Genome Biol. Evol.">
        <title>Genomics and development of Lentinus tigrinus, a white-rot wood-decaying mushroom with dimorphic fruiting bodies.</title>
        <authorList>
            <person name="Wu B."/>
            <person name="Xu Z."/>
            <person name="Knudson A."/>
            <person name="Carlson A."/>
            <person name="Chen N."/>
            <person name="Kovaka S."/>
            <person name="LaButti K."/>
            <person name="Lipzen A."/>
            <person name="Pennachio C."/>
            <person name="Riley R."/>
            <person name="Schakwitz W."/>
            <person name="Umezawa K."/>
            <person name="Ohm R.A."/>
            <person name="Grigoriev I.V."/>
            <person name="Nagy L.G."/>
            <person name="Gibbons J."/>
            <person name="Hibbett D."/>
        </authorList>
    </citation>
    <scope>NUCLEOTIDE SEQUENCE [LARGE SCALE GENOMIC DNA]</scope>
    <source>
        <strain evidence="1">ALCF2SS1-6</strain>
    </source>
</reference>